<dbReference type="eggNOG" id="KOG2944">
    <property type="taxonomic scope" value="Eukaryota"/>
</dbReference>
<dbReference type="OrthoDB" id="16820at2759"/>
<dbReference type="Proteomes" id="UP000002630">
    <property type="component" value="Linkage Group LG33"/>
</dbReference>
<dbReference type="PANTHER" id="PTHR10374:SF30">
    <property type="entry name" value="LACTOYLGLUTATHIONE LYASE"/>
    <property type="match status" value="1"/>
</dbReference>
<evidence type="ECO:0000313" key="3">
    <source>
        <dbReference type="Proteomes" id="UP000002630"/>
    </source>
</evidence>
<evidence type="ECO:0000313" key="2">
    <source>
        <dbReference type="EMBL" id="CBJ26592.1"/>
    </source>
</evidence>
<dbReference type="STRING" id="2880.D7FYV0"/>
<proteinExistence type="predicted"/>
<dbReference type="Pfam" id="PF00903">
    <property type="entry name" value="Glyoxalase"/>
    <property type="match status" value="2"/>
</dbReference>
<dbReference type="GO" id="GO:0016829">
    <property type="term" value="F:lyase activity"/>
    <property type="evidence" value="ECO:0007669"/>
    <property type="project" value="UniProtKB-KW"/>
</dbReference>
<dbReference type="PROSITE" id="PS51819">
    <property type="entry name" value="VOC"/>
    <property type="match status" value="2"/>
</dbReference>
<protein>
    <submittedName>
        <fullName evidence="2">Lactoylglutathione lyase, putative</fullName>
    </submittedName>
</protein>
<dbReference type="EMBL" id="FN648542">
    <property type="protein sequence ID" value="CBJ26592.1"/>
    <property type="molecule type" value="Genomic_DNA"/>
</dbReference>
<dbReference type="CDD" id="cd07233">
    <property type="entry name" value="GlxI_Zn"/>
    <property type="match status" value="2"/>
</dbReference>
<dbReference type="PANTHER" id="PTHR10374">
    <property type="entry name" value="LACTOYLGLUTATHIONE LYASE GLYOXALASE I"/>
    <property type="match status" value="1"/>
</dbReference>
<dbReference type="InterPro" id="IPR037523">
    <property type="entry name" value="VOC_core"/>
</dbReference>
<dbReference type="InterPro" id="IPR004360">
    <property type="entry name" value="Glyas_Fos-R_dOase_dom"/>
</dbReference>
<accession>D7FYV0</accession>
<gene>
    <name evidence="2" type="ORF">Esi_0035_0093</name>
</gene>
<keyword evidence="3" id="KW-1185">Reference proteome</keyword>
<feature type="domain" description="VOC" evidence="1">
    <location>
        <begin position="202"/>
        <end position="352"/>
    </location>
</feature>
<feature type="domain" description="VOC" evidence="1">
    <location>
        <begin position="39"/>
        <end position="191"/>
    </location>
</feature>
<organism evidence="2 3">
    <name type="scientific">Ectocarpus siliculosus</name>
    <name type="common">Brown alga</name>
    <name type="synonym">Conferva siliculosa</name>
    <dbReference type="NCBI Taxonomy" id="2880"/>
    <lineage>
        <taxon>Eukaryota</taxon>
        <taxon>Sar</taxon>
        <taxon>Stramenopiles</taxon>
        <taxon>Ochrophyta</taxon>
        <taxon>PX clade</taxon>
        <taxon>Phaeophyceae</taxon>
        <taxon>Ectocarpales</taxon>
        <taxon>Ectocarpaceae</taxon>
        <taxon>Ectocarpus</taxon>
    </lineage>
</organism>
<dbReference type="OMA" id="KTSWEPV"/>
<dbReference type="SUPFAM" id="SSF54593">
    <property type="entry name" value="Glyoxalase/Bleomycin resistance protein/Dihydroxybiphenyl dioxygenase"/>
    <property type="match status" value="2"/>
</dbReference>
<keyword evidence="2" id="KW-0456">Lyase</keyword>
<dbReference type="EMBL" id="FN649758">
    <property type="protein sequence ID" value="CBJ26592.1"/>
    <property type="molecule type" value="Genomic_DNA"/>
</dbReference>
<dbReference type="InterPro" id="IPR029068">
    <property type="entry name" value="Glyas_Bleomycin-R_OHBP_Dase"/>
</dbReference>
<dbReference type="InParanoid" id="D7FYV0"/>
<reference evidence="2 3" key="1">
    <citation type="journal article" date="2010" name="Nature">
        <title>The Ectocarpus genome and the independent evolution of multicellularity in brown algae.</title>
        <authorList>
            <person name="Cock J.M."/>
            <person name="Sterck L."/>
            <person name="Rouze P."/>
            <person name="Scornet D."/>
            <person name="Allen A.E."/>
            <person name="Amoutzias G."/>
            <person name="Anthouard V."/>
            <person name="Artiguenave F."/>
            <person name="Aury J.M."/>
            <person name="Badger J.H."/>
            <person name="Beszteri B."/>
            <person name="Billiau K."/>
            <person name="Bonnet E."/>
            <person name="Bothwell J.H."/>
            <person name="Bowler C."/>
            <person name="Boyen C."/>
            <person name="Brownlee C."/>
            <person name="Carrano C.J."/>
            <person name="Charrier B."/>
            <person name="Cho G.Y."/>
            <person name="Coelho S.M."/>
            <person name="Collen J."/>
            <person name="Corre E."/>
            <person name="Da Silva C."/>
            <person name="Delage L."/>
            <person name="Delaroque N."/>
            <person name="Dittami S.M."/>
            <person name="Doulbeau S."/>
            <person name="Elias M."/>
            <person name="Farnham G."/>
            <person name="Gachon C.M."/>
            <person name="Gschloessl B."/>
            <person name="Heesch S."/>
            <person name="Jabbari K."/>
            <person name="Jubin C."/>
            <person name="Kawai H."/>
            <person name="Kimura K."/>
            <person name="Kloareg B."/>
            <person name="Kupper F.C."/>
            <person name="Lang D."/>
            <person name="Le Bail A."/>
            <person name="Leblanc C."/>
            <person name="Lerouge P."/>
            <person name="Lohr M."/>
            <person name="Lopez P.J."/>
            <person name="Martens C."/>
            <person name="Maumus F."/>
            <person name="Michel G."/>
            <person name="Miranda-Saavedra D."/>
            <person name="Morales J."/>
            <person name="Moreau H."/>
            <person name="Motomura T."/>
            <person name="Nagasato C."/>
            <person name="Napoli C.A."/>
            <person name="Nelson D.R."/>
            <person name="Nyvall-Collen P."/>
            <person name="Peters A.F."/>
            <person name="Pommier C."/>
            <person name="Potin P."/>
            <person name="Poulain J."/>
            <person name="Quesneville H."/>
            <person name="Read B."/>
            <person name="Rensing S.A."/>
            <person name="Ritter A."/>
            <person name="Rousvoal S."/>
            <person name="Samanta M."/>
            <person name="Samson G."/>
            <person name="Schroeder D.C."/>
            <person name="Segurens B."/>
            <person name="Strittmatter M."/>
            <person name="Tonon T."/>
            <person name="Tregear J.W."/>
            <person name="Valentin K."/>
            <person name="von Dassow P."/>
            <person name="Yamagishi T."/>
            <person name="Van de Peer Y."/>
            <person name="Wincker P."/>
        </authorList>
    </citation>
    <scope>NUCLEOTIDE SEQUENCE [LARGE SCALE GENOMIC DNA]</scope>
    <source>
        <strain evidence="3">Ec32 / CCAP1310/4</strain>
    </source>
</reference>
<dbReference type="FunCoup" id="D7FYV0">
    <property type="interactions" value="17"/>
</dbReference>
<evidence type="ECO:0000259" key="1">
    <source>
        <dbReference type="PROSITE" id="PS51819"/>
    </source>
</evidence>
<dbReference type="AlphaFoldDB" id="D7FYV0"/>
<name>D7FYV0_ECTSI</name>
<sequence>MLFSRLPATSVLAGNLASLRAATLRETATMSASDSNPYGMKWHRSMLRCKDPIASVKYYEERYGMKLVDVYHTPSLGKSNYYLASLRDGEAWPEAGSAEAHERLFDMQHSCVELEHEHGAESDPDLVYSSGNDEPHRGFGHLAFLTADVYKASEELEMAGVSFKKKPDEGRMKGLAFAYDPSGYWVELVKRNAEGGHQEKFNLGQTMLRVKDAEKSLEFYTGKGGMGMTKVCELHFDSFSLYFLQSLSSEEISSLPAPDSPDAYCRMGRSWKPVLELTHNHGTEGDPTFSYHNGNTNPKGFGFLGFIVDDLDGASECLKQTGAQEIGEPAIFEGKMRRFTDPDGYHVQLALRKTILE</sequence>
<dbReference type="Gene3D" id="3.10.180.10">
    <property type="entry name" value="2,3-Dihydroxybiphenyl 1,2-Dioxygenase, domain 1"/>
    <property type="match status" value="2"/>
</dbReference>